<dbReference type="Proteomes" id="UP000607645">
    <property type="component" value="Unassembled WGS sequence"/>
</dbReference>
<dbReference type="PANTHER" id="PTHR32071">
    <property type="entry name" value="TRANSCRIPTIONAL REGULATORY PROTEIN"/>
    <property type="match status" value="1"/>
</dbReference>
<dbReference type="Gene3D" id="1.10.8.60">
    <property type="match status" value="1"/>
</dbReference>
<dbReference type="CDD" id="cd00130">
    <property type="entry name" value="PAS"/>
    <property type="match status" value="1"/>
</dbReference>
<evidence type="ECO:0000256" key="3">
    <source>
        <dbReference type="ARBA" id="ARBA00023015"/>
    </source>
</evidence>
<dbReference type="InterPro" id="IPR003593">
    <property type="entry name" value="AAA+_ATPase"/>
</dbReference>
<dbReference type="Gene3D" id="3.40.50.300">
    <property type="entry name" value="P-loop containing nucleotide triphosphate hydrolases"/>
    <property type="match status" value="1"/>
</dbReference>
<accession>A0A8J6J8H8</accession>
<dbReference type="PROSITE" id="PS50112">
    <property type="entry name" value="PAS"/>
    <property type="match status" value="1"/>
</dbReference>
<organism evidence="8 9">
    <name type="scientific">Lawsonibacter faecis</name>
    <dbReference type="NCBI Taxonomy" id="2763052"/>
    <lineage>
        <taxon>Bacteria</taxon>
        <taxon>Bacillati</taxon>
        <taxon>Bacillota</taxon>
        <taxon>Clostridia</taxon>
        <taxon>Eubacteriales</taxon>
        <taxon>Oscillospiraceae</taxon>
        <taxon>Lawsonibacter</taxon>
    </lineage>
</organism>
<evidence type="ECO:0000313" key="9">
    <source>
        <dbReference type="Proteomes" id="UP000607645"/>
    </source>
</evidence>
<evidence type="ECO:0000259" key="7">
    <source>
        <dbReference type="PROSITE" id="PS50112"/>
    </source>
</evidence>
<dbReference type="InterPro" id="IPR013767">
    <property type="entry name" value="PAS_fold"/>
</dbReference>
<dbReference type="InterPro" id="IPR035965">
    <property type="entry name" value="PAS-like_dom_sf"/>
</dbReference>
<dbReference type="GO" id="GO:0043565">
    <property type="term" value="F:sequence-specific DNA binding"/>
    <property type="evidence" value="ECO:0007669"/>
    <property type="project" value="InterPro"/>
</dbReference>
<dbReference type="NCBIfam" id="TIGR00229">
    <property type="entry name" value="sensory_box"/>
    <property type="match status" value="1"/>
</dbReference>
<keyword evidence="9" id="KW-1185">Reference proteome</keyword>
<evidence type="ECO:0000256" key="5">
    <source>
        <dbReference type="SAM" id="Coils"/>
    </source>
</evidence>
<keyword evidence="1" id="KW-0547">Nucleotide-binding</keyword>
<dbReference type="CDD" id="cd00009">
    <property type="entry name" value="AAA"/>
    <property type="match status" value="1"/>
</dbReference>
<keyword evidence="2" id="KW-0067">ATP-binding</keyword>
<dbReference type="Pfam" id="PF00158">
    <property type="entry name" value="Sigma54_activat"/>
    <property type="match status" value="1"/>
</dbReference>
<dbReference type="AlphaFoldDB" id="A0A8J6J8H8"/>
<evidence type="ECO:0000256" key="2">
    <source>
        <dbReference type="ARBA" id="ARBA00022840"/>
    </source>
</evidence>
<dbReference type="InterPro" id="IPR025662">
    <property type="entry name" value="Sigma_54_int_dom_ATP-bd_1"/>
</dbReference>
<dbReference type="PROSITE" id="PS00688">
    <property type="entry name" value="SIGMA54_INTERACT_3"/>
    <property type="match status" value="1"/>
</dbReference>
<comment type="caution">
    <text evidence="8">The sequence shown here is derived from an EMBL/GenBank/DDBJ whole genome shotgun (WGS) entry which is preliminary data.</text>
</comment>
<dbReference type="Pfam" id="PF02954">
    <property type="entry name" value="HTH_8"/>
    <property type="match status" value="1"/>
</dbReference>
<dbReference type="InterPro" id="IPR002197">
    <property type="entry name" value="HTH_Fis"/>
</dbReference>
<dbReference type="InterPro" id="IPR025944">
    <property type="entry name" value="Sigma_54_int_dom_CS"/>
</dbReference>
<dbReference type="SUPFAM" id="SSF55785">
    <property type="entry name" value="PYP-like sensor domain (PAS domain)"/>
    <property type="match status" value="1"/>
</dbReference>
<dbReference type="EMBL" id="JACOPQ010000011">
    <property type="protein sequence ID" value="MBC5737977.1"/>
    <property type="molecule type" value="Genomic_DNA"/>
</dbReference>
<dbReference type="SUPFAM" id="SSF52540">
    <property type="entry name" value="P-loop containing nucleoside triphosphate hydrolases"/>
    <property type="match status" value="1"/>
</dbReference>
<protein>
    <submittedName>
        <fullName evidence="8">Sigma 54-interacting transcriptional regulator</fullName>
    </submittedName>
</protein>
<dbReference type="InterPro" id="IPR000014">
    <property type="entry name" value="PAS"/>
</dbReference>
<feature type="coiled-coil region" evidence="5">
    <location>
        <begin position="117"/>
        <end position="144"/>
    </location>
</feature>
<evidence type="ECO:0000313" key="8">
    <source>
        <dbReference type="EMBL" id="MBC5737977.1"/>
    </source>
</evidence>
<sequence>METLKGLNAWDVLNNINDGVVIVDSGGKTLWVNTAWDRITGLNRLDVLGKRMADVVGEGFYDRSVTEAVLQSRSITTIPQSSKTGKSLVSTGIPVFTGEDPREIQYIVICMRDITELKDAEHRLKLASEQNEQFLRQLEEFRKQSAPGHIVAESKAMRDVLELAGRIARVDSTVLITGESGVGKGLLARYIHDCSPGRRGGPFVPINCGAIPAPLLESELFGYETGAFTGAKRGGKAGLYETAHQGTLFLDEIGEFPLELQPKLLHVLQDGAVTRVGGTAAHRYDVRIVAATNRDLEALVAAGRFRADLYYRLAVVPIQIPGLRRRQEDIIPLAAFYLDRYNRRYGLRRQLTAPLLDRMTAYPWPGNVRELSNAIERMVVTAETDFLTAGQFDFKLHAGDDAAPAASVPNPGDERPLRVRLAEVEAEIIARAIRDHGTQAKAAQALGISLSTLIRRQRHGRPV</sequence>
<dbReference type="GO" id="GO:0006355">
    <property type="term" value="P:regulation of DNA-templated transcription"/>
    <property type="evidence" value="ECO:0007669"/>
    <property type="project" value="InterPro"/>
</dbReference>
<dbReference type="FunFam" id="3.40.50.300:FF:000006">
    <property type="entry name" value="DNA-binding transcriptional regulator NtrC"/>
    <property type="match status" value="1"/>
</dbReference>
<dbReference type="PROSITE" id="PS50045">
    <property type="entry name" value="SIGMA54_INTERACT_4"/>
    <property type="match status" value="1"/>
</dbReference>
<evidence type="ECO:0000259" key="6">
    <source>
        <dbReference type="PROSITE" id="PS50045"/>
    </source>
</evidence>
<evidence type="ECO:0000256" key="1">
    <source>
        <dbReference type="ARBA" id="ARBA00022741"/>
    </source>
</evidence>
<dbReference type="InterPro" id="IPR002078">
    <property type="entry name" value="Sigma_54_int"/>
</dbReference>
<dbReference type="PROSITE" id="PS00675">
    <property type="entry name" value="SIGMA54_INTERACT_1"/>
    <property type="match status" value="1"/>
</dbReference>
<keyword evidence="5" id="KW-0175">Coiled coil</keyword>
<dbReference type="SMART" id="SM00382">
    <property type="entry name" value="AAA"/>
    <property type="match status" value="1"/>
</dbReference>
<gene>
    <name evidence="8" type="ORF">H8S62_13275</name>
</gene>
<dbReference type="GO" id="GO:0005524">
    <property type="term" value="F:ATP binding"/>
    <property type="evidence" value="ECO:0007669"/>
    <property type="project" value="UniProtKB-KW"/>
</dbReference>
<dbReference type="Pfam" id="PF25601">
    <property type="entry name" value="AAA_lid_14"/>
    <property type="match status" value="1"/>
</dbReference>
<dbReference type="Gene3D" id="1.10.10.60">
    <property type="entry name" value="Homeodomain-like"/>
    <property type="match status" value="1"/>
</dbReference>
<dbReference type="SUPFAM" id="SSF46689">
    <property type="entry name" value="Homeodomain-like"/>
    <property type="match status" value="1"/>
</dbReference>
<name>A0A8J6J8H8_9FIRM</name>
<dbReference type="InterPro" id="IPR009057">
    <property type="entry name" value="Homeodomain-like_sf"/>
</dbReference>
<proteinExistence type="predicted"/>
<dbReference type="InterPro" id="IPR027417">
    <property type="entry name" value="P-loop_NTPase"/>
</dbReference>
<dbReference type="RefSeq" id="WP_186919762.1">
    <property type="nucleotide sequence ID" value="NZ_JACOPQ010000011.1"/>
</dbReference>
<dbReference type="Gene3D" id="3.30.450.20">
    <property type="entry name" value="PAS domain"/>
    <property type="match status" value="1"/>
</dbReference>
<feature type="domain" description="Sigma-54 factor interaction" evidence="6">
    <location>
        <begin position="150"/>
        <end position="380"/>
    </location>
</feature>
<dbReference type="InterPro" id="IPR058031">
    <property type="entry name" value="AAA_lid_NorR"/>
</dbReference>
<keyword evidence="4" id="KW-0804">Transcription</keyword>
<feature type="domain" description="PAS" evidence="7">
    <location>
        <begin position="12"/>
        <end position="50"/>
    </location>
</feature>
<dbReference type="SMART" id="SM00091">
    <property type="entry name" value="PAS"/>
    <property type="match status" value="1"/>
</dbReference>
<dbReference type="Pfam" id="PF00989">
    <property type="entry name" value="PAS"/>
    <property type="match status" value="1"/>
</dbReference>
<keyword evidence="3" id="KW-0805">Transcription regulation</keyword>
<reference evidence="8" key="1">
    <citation type="submission" date="2020-08" db="EMBL/GenBank/DDBJ databases">
        <title>Genome public.</title>
        <authorList>
            <person name="Liu C."/>
            <person name="Sun Q."/>
        </authorList>
    </citation>
    <scope>NUCLEOTIDE SEQUENCE</scope>
    <source>
        <strain evidence="8">NSJ-52</strain>
    </source>
</reference>
<evidence type="ECO:0000256" key="4">
    <source>
        <dbReference type="ARBA" id="ARBA00023163"/>
    </source>
</evidence>